<gene>
    <name evidence="2" type="ORF">PEVE_00039169</name>
</gene>
<sequence length="116" mass="13408">MFRLLAVYLFVVFASNFKPSVQTNLVTLDSSKLNQKISELESRVQALTSGLNSARVHCDEKVTSWDLRSDAYIKYLDRQNVECPNGSFLARFRLVREGNYASARVRYLFRCCKFIL</sequence>
<comment type="caution">
    <text evidence="2">The sequence shown here is derived from an EMBL/GenBank/DDBJ whole genome shotgun (WGS) entry which is preliminary data.</text>
</comment>
<evidence type="ECO:0000313" key="3">
    <source>
        <dbReference type="Proteomes" id="UP001159427"/>
    </source>
</evidence>
<dbReference type="Proteomes" id="UP001159427">
    <property type="component" value="Unassembled WGS sequence"/>
</dbReference>
<name>A0ABN8MU49_9CNID</name>
<evidence type="ECO:0000313" key="2">
    <source>
        <dbReference type="EMBL" id="CAH3032888.1"/>
    </source>
</evidence>
<dbReference type="EMBL" id="CALNXI010000685">
    <property type="protein sequence ID" value="CAH3032888.1"/>
    <property type="molecule type" value="Genomic_DNA"/>
</dbReference>
<organism evidence="2 3">
    <name type="scientific">Porites evermanni</name>
    <dbReference type="NCBI Taxonomy" id="104178"/>
    <lineage>
        <taxon>Eukaryota</taxon>
        <taxon>Metazoa</taxon>
        <taxon>Cnidaria</taxon>
        <taxon>Anthozoa</taxon>
        <taxon>Hexacorallia</taxon>
        <taxon>Scleractinia</taxon>
        <taxon>Fungiina</taxon>
        <taxon>Poritidae</taxon>
        <taxon>Porites</taxon>
    </lineage>
</organism>
<feature type="signal peptide" evidence="1">
    <location>
        <begin position="1"/>
        <end position="23"/>
    </location>
</feature>
<protein>
    <submittedName>
        <fullName evidence="2">Uncharacterized protein</fullName>
    </submittedName>
</protein>
<accession>A0ABN8MU49</accession>
<reference evidence="2 3" key="1">
    <citation type="submission" date="2022-05" db="EMBL/GenBank/DDBJ databases">
        <authorList>
            <consortium name="Genoscope - CEA"/>
            <person name="William W."/>
        </authorList>
    </citation>
    <scope>NUCLEOTIDE SEQUENCE [LARGE SCALE GENOMIC DNA]</scope>
</reference>
<evidence type="ECO:0000256" key="1">
    <source>
        <dbReference type="SAM" id="SignalP"/>
    </source>
</evidence>
<proteinExistence type="predicted"/>
<feature type="chain" id="PRO_5047436552" evidence="1">
    <location>
        <begin position="24"/>
        <end position="116"/>
    </location>
</feature>
<keyword evidence="3" id="KW-1185">Reference proteome</keyword>
<keyword evidence="1" id="KW-0732">Signal</keyword>